<dbReference type="EMBL" id="PKHU01000002">
    <property type="protein sequence ID" value="PKZ29843.1"/>
    <property type="molecule type" value="Genomic_DNA"/>
</dbReference>
<comment type="caution">
    <text evidence="5">The sequence shown here is derived from an EMBL/GenBank/DDBJ whole genome shotgun (WGS) entry which is preliminary data.</text>
</comment>
<keyword evidence="2" id="KW-1133">Transmembrane helix</keyword>
<keyword evidence="2" id="KW-0812">Transmembrane</keyword>
<feature type="signal peptide" evidence="3">
    <location>
        <begin position="1"/>
        <end position="27"/>
    </location>
</feature>
<feature type="transmembrane region" description="Helical" evidence="2">
    <location>
        <begin position="466"/>
        <end position="490"/>
    </location>
</feature>
<dbReference type="SUPFAM" id="SSF48695">
    <property type="entry name" value="Multiheme cytochromes"/>
    <property type="match status" value="1"/>
</dbReference>
<dbReference type="CDD" id="cd08168">
    <property type="entry name" value="Cytochrom_C3"/>
    <property type="match status" value="1"/>
</dbReference>
<evidence type="ECO:0000256" key="1">
    <source>
        <dbReference type="ARBA" id="ARBA00022729"/>
    </source>
</evidence>
<dbReference type="CDD" id="cd00158">
    <property type="entry name" value="RHOD"/>
    <property type="match status" value="1"/>
</dbReference>
<dbReference type="Gene3D" id="3.40.250.10">
    <property type="entry name" value="Rhodanese-like domain"/>
    <property type="match status" value="1"/>
</dbReference>
<dbReference type="PANTHER" id="PTHR35038">
    <property type="entry name" value="DISSIMILATORY SULFITE REDUCTASE SIRA"/>
    <property type="match status" value="1"/>
</dbReference>
<gene>
    <name evidence="5" type="ORF">CYJ41_02835</name>
</gene>
<feature type="transmembrane region" description="Helical" evidence="2">
    <location>
        <begin position="366"/>
        <end position="387"/>
    </location>
</feature>
<dbReference type="AlphaFoldDB" id="A0A2I1NBS1"/>
<dbReference type="PROSITE" id="PS50206">
    <property type="entry name" value="RHODANESE_3"/>
    <property type="match status" value="1"/>
</dbReference>
<proteinExistence type="predicted"/>
<dbReference type="Gene3D" id="3.90.10.10">
    <property type="entry name" value="Cytochrome C3"/>
    <property type="match status" value="1"/>
</dbReference>
<dbReference type="Gene3D" id="1.10.1130.10">
    <property type="entry name" value="Flavocytochrome C3, Chain A"/>
    <property type="match status" value="1"/>
</dbReference>
<dbReference type="InterPro" id="IPR036280">
    <property type="entry name" value="Multihaem_cyt_sf"/>
</dbReference>
<feature type="transmembrane region" description="Helical" evidence="2">
    <location>
        <begin position="423"/>
        <end position="440"/>
    </location>
</feature>
<evidence type="ECO:0000256" key="2">
    <source>
        <dbReference type="SAM" id="Phobius"/>
    </source>
</evidence>
<dbReference type="SMART" id="SM00450">
    <property type="entry name" value="RHOD"/>
    <property type="match status" value="1"/>
</dbReference>
<feature type="transmembrane region" description="Helical" evidence="2">
    <location>
        <begin position="600"/>
        <end position="617"/>
    </location>
</feature>
<keyword evidence="1 3" id="KW-0732">Signal</keyword>
<feature type="transmembrane region" description="Helical" evidence="2">
    <location>
        <begin position="557"/>
        <end position="580"/>
    </location>
</feature>
<dbReference type="GO" id="GO:0016491">
    <property type="term" value="F:oxidoreductase activity"/>
    <property type="evidence" value="ECO:0007669"/>
    <property type="project" value="TreeGrafter"/>
</dbReference>
<evidence type="ECO:0000259" key="4">
    <source>
        <dbReference type="PROSITE" id="PS50206"/>
    </source>
</evidence>
<dbReference type="InterPro" id="IPR036873">
    <property type="entry name" value="Rhodanese-like_dom_sf"/>
</dbReference>
<evidence type="ECO:0000313" key="5">
    <source>
        <dbReference type="EMBL" id="PKZ29843.1"/>
    </source>
</evidence>
<dbReference type="Proteomes" id="UP000234639">
    <property type="component" value="Unassembled WGS sequence"/>
</dbReference>
<evidence type="ECO:0000313" key="6">
    <source>
        <dbReference type="Proteomes" id="UP000234639"/>
    </source>
</evidence>
<dbReference type="RefSeq" id="WP_101636867.1">
    <property type="nucleotide sequence ID" value="NZ_PKHU01000002.1"/>
</dbReference>
<feature type="transmembrane region" description="Helical" evidence="2">
    <location>
        <begin position="670"/>
        <end position="695"/>
    </location>
</feature>
<dbReference type="Pfam" id="PF00581">
    <property type="entry name" value="Rhodanese"/>
    <property type="match status" value="1"/>
</dbReference>
<sequence>MNKLIKNIFIATFVVLASAVITPQVHASGNGSMAFVDGVVPISISKAKELMNDGAYIFDANELEVRQEYGHVEGAVHINVDNWERLLPKDKNSVIIVYCLNRICYISSEIALEISKLGYKNVYVMIEGIEQWILSGNPIIKDAVDPADLKNKYLGNNNWEKSSKVTDYTDTIHRQILFGEIPSCRDCHGINVGSNAKSINADFASLRQNVNKNCMSCHDDVGEEFKSSVHGNVMSTKKGLPLCSDCHSIHMGPAVSSINMKKFADKKCGDCHQKEQAMYHTTFHGKAMLLENPGNAISVAACYDCHGTHNIYSVDDARSTLYNGEKRIETCASCHPGGNQNFSEFMAHADHTDGENYPVLNFAYKFMTALIIVVFGFFGIHTLLWFIRLTMTRMKYSKEWKEAKNRAHSDKVKIKRFTGFHKVQHFLLAASFLGLGFSGMPQKYHTADWAQSMIDLMGGPIGATKIHHISAFIMLAVVFSHFVEIIVVAYRNRQAVIDPNTGKFSWKIFWRKFFGPDSLVPNFQDFRDLKNNFLWFIGKKDKMPQFDRWTYWEKFDYIAVFWGMLIIGLSGLMLWFPVTFTKVLPGQMLNLATFLHSDEALLALGFIFAVHFFHTHFRANKFPMDTVIFSGNLTEEEMKQERTPWYNRLKESGKFDELIVKDDNFDKWKWLAYIVGYAMLITGIVFLLMIIYYYIF</sequence>
<dbReference type="InterPro" id="IPR051829">
    <property type="entry name" value="Multiheme_Cytochr_ET"/>
</dbReference>
<dbReference type="SUPFAM" id="SSF52821">
    <property type="entry name" value="Rhodanese/Cell cycle control phosphatase"/>
    <property type="match status" value="1"/>
</dbReference>
<organism evidence="5 6">
    <name type="scientific">Campylobacter ureolyticus</name>
    <dbReference type="NCBI Taxonomy" id="827"/>
    <lineage>
        <taxon>Bacteria</taxon>
        <taxon>Pseudomonadati</taxon>
        <taxon>Campylobacterota</taxon>
        <taxon>Epsilonproteobacteria</taxon>
        <taxon>Campylobacterales</taxon>
        <taxon>Campylobacteraceae</taxon>
        <taxon>Campylobacter</taxon>
    </lineage>
</organism>
<protein>
    <recommendedName>
        <fullName evidence="4">Rhodanese domain-containing protein</fullName>
    </recommendedName>
</protein>
<feature type="chain" id="PRO_5014186437" description="Rhodanese domain-containing protein" evidence="3">
    <location>
        <begin position="28"/>
        <end position="696"/>
    </location>
</feature>
<evidence type="ECO:0000256" key="3">
    <source>
        <dbReference type="SAM" id="SignalP"/>
    </source>
</evidence>
<feature type="domain" description="Rhodanese" evidence="4">
    <location>
        <begin position="51"/>
        <end position="141"/>
    </location>
</feature>
<dbReference type="PANTHER" id="PTHR35038:SF6">
    <property type="entry name" value="SURFACE LOCALIZED DECAHEME CYTOCHROME C LIPOPROTEIN"/>
    <property type="match status" value="1"/>
</dbReference>
<keyword evidence="2" id="KW-0472">Membrane</keyword>
<dbReference type="InterPro" id="IPR001763">
    <property type="entry name" value="Rhodanese-like_dom"/>
</dbReference>
<reference evidence="5 6" key="1">
    <citation type="submission" date="2017-12" db="EMBL/GenBank/DDBJ databases">
        <title>Phylogenetic diversity of female urinary microbiome.</title>
        <authorList>
            <person name="Thomas-White K."/>
            <person name="Wolfe A.J."/>
        </authorList>
    </citation>
    <scope>NUCLEOTIDE SEQUENCE [LARGE SCALE GENOMIC DNA]</scope>
    <source>
        <strain evidence="5 6">UMB0112</strain>
    </source>
</reference>
<accession>A0A2I1NBS1</accession>
<name>A0A2I1NBS1_9BACT</name>
<dbReference type="Gene3D" id="1.20.950.20">
    <property type="entry name" value="Transmembrane di-heme cytochromes, Chain C"/>
    <property type="match status" value="1"/>
</dbReference>